<reference evidence="1" key="2">
    <citation type="submission" date="2008-07" db="EMBL/GenBank/DDBJ databases">
        <authorList>
            <person name="Genoscope - CEA"/>
        </authorList>
    </citation>
    <scope>NUCLEOTIDE SEQUENCE</scope>
    <source>
        <strain evidence="1">S mat+</strain>
    </source>
</reference>
<gene>
    <name evidence="1" type="ORF">PODANS_1_16135</name>
</gene>
<protein>
    <submittedName>
        <fullName evidence="1">Podospora anserina S mat+ genomic DNA chromosome 1, supercontig 4</fullName>
    </submittedName>
</protein>
<proteinExistence type="predicted"/>
<feature type="non-terminal residue" evidence="1">
    <location>
        <position position="1"/>
    </location>
</feature>
<accession>B2ATK2</accession>
<dbReference type="AlphaFoldDB" id="B2ATK2"/>
<dbReference type="OrthoDB" id="4584546at2759"/>
<sequence length="252" mass="27537">NKTVLLNRAAADSKVIRAIKNSCASNLEVSVVKLSLTRSIMDKALASIFAAATEVTREMMESGEINGNVETMTFLNKLKLRVGTVPVVLAGGGTSMGVGTWARLMPSELFCKIFMVLRAARRCWFEAPEEPFAVEEHCALAHNIDRFFEVDMLNWGDFAMVQFVVRGGLGDFGVGMGGEDDDEVFDIFAGDEEGEGDEVVDEVGEEDGGDEMEIDDSTSKLLNSGQLEEAFARLRVDIGQAELQLTLARLHF</sequence>
<evidence type="ECO:0000313" key="1">
    <source>
        <dbReference type="EMBL" id="CAP67725.1"/>
    </source>
</evidence>
<dbReference type="VEuPathDB" id="FungiDB:PODANS_1_16135"/>
<name>B2ATK2_PODAN</name>
<organism evidence="1">
    <name type="scientific">Podospora anserina (strain S / ATCC MYA-4624 / DSM 980 / FGSC 10383)</name>
    <name type="common">Pleurage anserina</name>
    <dbReference type="NCBI Taxonomy" id="515849"/>
    <lineage>
        <taxon>Eukaryota</taxon>
        <taxon>Fungi</taxon>
        <taxon>Dikarya</taxon>
        <taxon>Ascomycota</taxon>
        <taxon>Pezizomycotina</taxon>
        <taxon>Sordariomycetes</taxon>
        <taxon>Sordariomycetidae</taxon>
        <taxon>Sordariales</taxon>
        <taxon>Podosporaceae</taxon>
        <taxon>Podospora</taxon>
        <taxon>Podospora anserina</taxon>
    </lineage>
</organism>
<reference evidence="1" key="1">
    <citation type="journal article" date="2008" name="Genome Biol.">
        <title>The genome sequence of the model ascomycete fungus Podospora anserina.</title>
        <authorList>
            <person name="Espagne E."/>
            <person name="Lespinet O."/>
            <person name="Malagnac F."/>
            <person name="Da Silva C."/>
            <person name="Jaillon O."/>
            <person name="Porcel B.M."/>
            <person name="Couloux A."/>
            <person name="Aury J.-M."/>
            <person name="Segurens B."/>
            <person name="Poulain J."/>
            <person name="Anthouard V."/>
            <person name="Grossetete S."/>
            <person name="Khalili H."/>
            <person name="Coppin E."/>
            <person name="Dequard-Chablat M."/>
            <person name="Picard M."/>
            <person name="Contamine V."/>
            <person name="Arnaise S."/>
            <person name="Bourdais A."/>
            <person name="Berteaux-Lecellier V."/>
            <person name="Gautheret D."/>
            <person name="de Vries R.P."/>
            <person name="Battaglia E."/>
            <person name="Coutinho P.M."/>
            <person name="Danchin E.G.J."/>
            <person name="Henrissat B."/>
            <person name="El Khoury R."/>
            <person name="Sainsard-Chanet A."/>
            <person name="Boivin A."/>
            <person name="Pinan-Lucarre B."/>
            <person name="Sellem C.H."/>
            <person name="Debuchy R."/>
            <person name="Wincker P."/>
            <person name="Weissenbach J."/>
            <person name="Silar P."/>
        </authorList>
    </citation>
    <scope>NUCLEOTIDE SEQUENCE [LARGE SCALE GENOMIC DNA]</scope>
    <source>
        <strain evidence="1">S mat+</strain>
    </source>
</reference>
<dbReference type="GeneID" id="6191341"/>
<dbReference type="EMBL" id="CU633899">
    <property type="protein sequence ID" value="CAP67725.1"/>
    <property type="molecule type" value="Genomic_DNA"/>
</dbReference>
<dbReference type="RefSeq" id="XP_001907054.1">
    <property type="nucleotide sequence ID" value="XM_001907019.1"/>
</dbReference>
<dbReference type="HOGENOM" id="CLU_1104933_0_0_1"/>
<dbReference type="KEGG" id="pan:PODANSg4087"/>